<proteinExistence type="predicted"/>
<dbReference type="Pfam" id="PF00535">
    <property type="entry name" value="Glycos_transf_2"/>
    <property type="match status" value="1"/>
</dbReference>
<dbReference type="Gene3D" id="3.90.550.10">
    <property type="entry name" value="Spore Coat Polysaccharide Biosynthesis Protein SpsA, Chain A"/>
    <property type="match status" value="1"/>
</dbReference>
<dbReference type="InterPro" id="IPR001173">
    <property type="entry name" value="Glyco_trans_2-like"/>
</dbReference>
<dbReference type="RefSeq" id="WP_089080090.1">
    <property type="nucleotide sequence ID" value="NZ_VFPJ01000001.1"/>
</dbReference>
<dbReference type="InterPro" id="IPR029044">
    <property type="entry name" value="Nucleotide-diphossugar_trans"/>
</dbReference>
<name>A0A543G5E7_9FLAO</name>
<dbReference type="AlphaFoldDB" id="A0A543G5E7"/>
<gene>
    <name evidence="2" type="ORF">BC670_2198</name>
</gene>
<organism evidence="2 3">
    <name type="scientific">Flavobacterium branchiophilum</name>
    <dbReference type="NCBI Taxonomy" id="55197"/>
    <lineage>
        <taxon>Bacteria</taxon>
        <taxon>Pseudomonadati</taxon>
        <taxon>Bacteroidota</taxon>
        <taxon>Flavobacteriia</taxon>
        <taxon>Flavobacteriales</taxon>
        <taxon>Flavobacteriaceae</taxon>
        <taxon>Flavobacterium</taxon>
    </lineage>
</organism>
<comment type="caution">
    <text evidence="2">The sequence shown here is derived from an EMBL/GenBank/DDBJ whole genome shotgun (WGS) entry which is preliminary data.</text>
</comment>
<keyword evidence="2" id="KW-0808">Transferase</keyword>
<dbReference type="SUPFAM" id="SSF53448">
    <property type="entry name" value="Nucleotide-diphospho-sugar transferases"/>
    <property type="match status" value="1"/>
</dbReference>
<evidence type="ECO:0000313" key="3">
    <source>
        <dbReference type="Proteomes" id="UP000320773"/>
    </source>
</evidence>
<evidence type="ECO:0000313" key="2">
    <source>
        <dbReference type="EMBL" id="TQM41254.1"/>
    </source>
</evidence>
<dbReference type="Proteomes" id="UP000320773">
    <property type="component" value="Unassembled WGS sequence"/>
</dbReference>
<sequence length="323" mass="38119">MLEIFLITYNRSSFLIKTLHYLKGSVLKNYKITVQNNRSTDDTVAQFEQFYSTFQNEFLDLKLVTNAYNVGGSVNFMKAIESSKSEYTWVLCDDDFIDASDMEDVFEVLKAGQVDLVHVGAHPEKERTIFAQTTTPKQLLEQGYPYFAYSSFMPCNIFRTQLFLNDYLIQAYDNVGNAYPHMPYLFGIYTTNKIMYVSKNQIVTAGMEGQSYSQNKWARWWINTSKLLTTKEDVRAAFFDQFKIMGNSQKKKYIKAVYAFFNRIINENNRETNIIIENFIIENFIFSEKIKFKIYLFKKNNFFILLFLKIKKKLNFKERFLKV</sequence>
<dbReference type="EMBL" id="VFPJ01000001">
    <property type="protein sequence ID" value="TQM41254.1"/>
    <property type="molecule type" value="Genomic_DNA"/>
</dbReference>
<reference evidence="2 3" key="1">
    <citation type="submission" date="2019-06" db="EMBL/GenBank/DDBJ databases">
        <title>Genomic Encyclopedia of Archaeal and Bacterial Type Strains, Phase II (KMG-II): from individual species to whole genera.</title>
        <authorList>
            <person name="Goeker M."/>
        </authorList>
    </citation>
    <scope>NUCLEOTIDE SEQUENCE [LARGE SCALE GENOMIC DNA]</scope>
    <source>
        <strain evidence="2 3">DSM 24789</strain>
    </source>
</reference>
<protein>
    <submittedName>
        <fullName evidence="2">Glycosyltransferase involved in cell wall biosynthesis</fullName>
    </submittedName>
</protein>
<dbReference type="GO" id="GO:0016740">
    <property type="term" value="F:transferase activity"/>
    <property type="evidence" value="ECO:0007669"/>
    <property type="project" value="UniProtKB-KW"/>
</dbReference>
<feature type="domain" description="Glycosyltransferase 2-like" evidence="1">
    <location>
        <begin position="4"/>
        <end position="123"/>
    </location>
</feature>
<evidence type="ECO:0000259" key="1">
    <source>
        <dbReference type="Pfam" id="PF00535"/>
    </source>
</evidence>
<accession>A0A543G5E7</accession>